<dbReference type="Proteomes" id="UP000076476">
    <property type="component" value="Unassembled WGS sequence"/>
</dbReference>
<sequence length="152" mass="17790">MKTFKLVELKVERKDQENRIENLPLADGLIINKEDGENSWLIEALLSKQFRPYFEHHLQNNDELKLLATITKKNNRPAHIIAKIRSITMLKDHISVLFDGRIYNNRTSKQEAEMVLRELISKGLSGQELLEAFSKTIHKIHDPKTKCRFKKN</sequence>
<keyword evidence="2" id="KW-1185">Reference proteome</keyword>
<dbReference type="STRING" id="33936.AZI98_14575"/>
<protein>
    <recommendedName>
        <fullName evidence="3">YwpF-like protein</fullName>
    </recommendedName>
</protein>
<dbReference type="RefSeq" id="WP_063388992.1">
    <property type="nucleotide sequence ID" value="NZ_LWBR01000058.1"/>
</dbReference>
<name>A0A161ZQS1_9BACI</name>
<evidence type="ECO:0000313" key="1">
    <source>
        <dbReference type="EMBL" id="KZN95227.1"/>
    </source>
</evidence>
<accession>A0A161ZQS1</accession>
<dbReference type="OrthoDB" id="2427395at2"/>
<organism evidence="1 2">
    <name type="scientific">Aeribacillus pallidus</name>
    <dbReference type="NCBI Taxonomy" id="33936"/>
    <lineage>
        <taxon>Bacteria</taxon>
        <taxon>Bacillati</taxon>
        <taxon>Bacillota</taxon>
        <taxon>Bacilli</taxon>
        <taxon>Bacillales</taxon>
        <taxon>Bacillaceae</taxon>
        <taxon>Aeribacillus</taxon>
    </lineage>
</organism>
<dbReference type="AlphaFoldDB" id="A0A161ZQS1"/>
<dbReference type="EMBL" id="LWBR01000058">
    <property type="protein sequence ID" value="KZN95227.1"/>
    <property type="molecule type" value="Genomic_DNA"/>
</dbReference>
<proteinExistence type="predicted"/>
<dbReference type="InterPro" id="IPR025573">
    <property type="entry name" value="YwpF"/>
</dbReference>
<reference evidence="1 2" key="1">
    <citation type="submission" date="2016-04" db="EMBL/GenBank/DDBJ databases">
        <title>Draft genome sequence of Aeribacillus pallidus 8m3 from petroleum reservoir.</title>
        <authorList>
            <person name="Poltaraus A.B."/>
            <person name="Nazina T.N."/>
            <person name="Tourova T.P."/>
            <person name="Malakho S.M."/>
            <person name="Korshunova A.V."/>
            <person name="Sokolova D.S."/>
        </authorList>
    </citation>
    <scope>NUCLEOTIDE SEQUENCE [LARGE SCALE GENOMIC DNA]</scope>
    <source>
        <strain evidence="1 2">8m3</strain>
    </source>
</reference>
<dbReference type="Pfam" id="PF14183">
    <property type="entry name" value="YwpF"/>
    <property type="match status" value="1"/>
</dbReference>
<gene>
    <name evidence="1" type="ORF">AZI98_14575</name>
</gene>
<comment type="caution">
    <text evidence="1">The sequence shown here is derived from an EMBL/GenBank/DDBJ whole genome shotgun (WGS) entry which is preliminary data.</text>
</comment>
<evidence type="ECO:0008006" key="3">
    <source>
        <dbReference type="Google" id="ProtNLM"/>
    </source>
</evidence>
<evidence type="ECO:0000313" key="2">
    <source>
        <dbReference type="Proteomes" id="UP000076476"/>
    </source>
</evidence>